<proteinExistence type="predicted"/>
<comment type="caution">
    <text evidence="1">The sequence shown here is derived from an EMBL/GenBank/DDBJ whole genome shotgun (WGS) entry which is preliminary data.</text>
</comment>
<accession>A0ACC3AEB5</accession>
<dbReference type="EMBL" id="JAPDRQ010000033">
    <property type="protein sequence ID" value="KAJ9660191.1"/>
    <property type="molecule type" value="Genomic_DNA"/>
</dbReference>
<keyword evidence="2" id="KW-1185">Reference proteome</keyword>
<evidence type="ECO:0000313" key="2">
    <source>
        <dbReference type="Proteomes" id="UP001172386"/>
    </source>
</evidence>
<name>A0ACC3AEB5_9EURO</name>
<protein>
    <submittedName>
        <fullName evidence="1">Uncharacterized protein</fullName>
    </submittedName>
</protein>
<evidence type="ECO:0000313" key="1">
    <source>
        <dbReference type="EMBL" id="KAJ9660191.1"/>
    </source>
</evidence>
<dbReference type="Proteomes" id="UP001172386">
    <property type="component" value="Unassembled WGS sequence"/>
</dbReference>
<gene>
    <name evidence="1" type="ORF">H2198_002697</name>
</gene>
<sequence length="500" mass="56004">MPFPLMPKSDISKQIGHLALNTFDSLPKKCKPRVQPDGRQEWTPMSSVIVSRPRPVPPNHEADTSFEHDLKIVALATGTKSLPVSLLPKCEGLVLHDCHAEILTLRGFNYWLLCEMERMVEGSGYVSPWLELNTPSAEESCRLPFCFKPTVEVSLFSTEAPCGDASMELLMKAAEAAGQDVSPWAVPPAAGRPRDRNLETMLELESSEGLEHARLPPGRGYFSNLGALRRKPARADAEISVSKSCTDKLMLKQAIGLLSFPLDLFIEKTDAAYLKRMVVYHDQYNEEGYQRAFSAQGRLQRVLEQQDEVQSKYRFFQVNVLPEGFRRFDFQKIDGRSGSLIQEKKKPSNVPALWVAGGDGKDDVIEGLVNGVKQGYKQFDHRVSKASVVSRRRMLEKAIKIDQLLQKQGTRRRLPESLSLTTRYSEIKSMPERQQRGYLRQRTLSGLGGWPSKVLDDDFEITLPSSSIDNSCPLCSHLPLLPHPGYGNLADCLFVTSLST</sequence>
<reference evidence="1" key="1">
    <citation type="submission" date="2022-10" db="EMBL/GenBank/DDBJ databases">
        <title>Culturing micro-colonial fungi from biological soil crusts in the Mojave desert and describing Neophaeococcomyces mojavensis, and introducing the new genera and species Taxawa tesnikishii.</title>
        <authorList>
            <person name="Kurbessoian T."/>
            <person name="Stajich J.E."/>
        </authorList>
    </citation>
    <scope>NUCLEOTIDE SEQUENCE</scope>
    <source>
        <strain evidence="1">JES_112</strain>
    </source>
</reference>
<organism evidence="1 2">
    <name type="scientific">Neophaeococcomyces mojaviensis</name>
    <dbReference type="NCBI Taxonomy" id="3383035"/>
    <lineage>
        <taxon>Eukaryota</taxon>
        <taxon>Fungi</taxon>
        <taxon>Dikarya</taxon>
        <taxon>Ascomycota</taxon>
        <taxon>Pezizomycotina</taxon>
        <taxon>Eurotiomycetes</taxon>
        <taxon>Chaetothyriomycetidae</taxon>
        <taxon>Chaetothyriales</taxon>
        <taxon>Chaetothyriales incertae sedis</taxon>
        <taxon>Neophaeococcomyces</taxon>
    </lineage>
</organism>